<dbReference type="AlphaFoldDB" id="A0A4Y7PVR3"/>
<dbReference type="VEuPathDB" id="FungiDB:BD410DRAFT_491598"/>
<sequence length="164" mass="18573">MWEMGQTPIASKLLPNGDAADLEYHPPSANARSPELKRPPSLCHTRLVSLHILPLAFICWGIRIKDNGVRFTAKQLVASEEVIERKLKPLKGSKLWTRVYPDIPVCVKVWTRPLREIAYSPKWVWSPFGAWATSLFGVRRWCGAARMSAWMGLVAATREEHVVT</sequence>
<evidence type="ECO:0000313" key="4">
    <source>
        <dbReference type="EMBL" id="TDL18679.1"/>
    </source>
</evidence>
<evidence type="ECO:0000256" key="2">
    <source>
        <dbReference type="ARBA" id="ARBA00022980"/>
    </source>
</evidence>
<dbReference type="OrthoDB" id="268521at2759"/>
<proteinExistence type="inferred from homology"/>
<protein>
    <submittedName>
        <fullName evidence="4">Uncharacterized protein</fullName>
    </submittedName>
</protein>
<name>A0A4Y7PVR3_9AGAM</name>
<dbReference type="EMBL" id="ML170205">
    <property type="protein sequence ID" value="TDL18679.1"/>
    <property type="molecule type" value="Genomic_DNA"/>
</dbReference>
<keyword evidence="2" id="KW-0689">Ribosomal protein</keyword>
<organism evidence="4 5">
    <name type="scientific">Rickenella mellea</name>
    <dbReference type="NCBI Taxonomy" id="50990"/>
    <lineage>
        <taxon>Eukaryota</taxon>
        <taxon>Fungi</taxon>
        <taxon>Dikarya</taxon>
        <taxon>Basidiomycota</taxon>
        <taxon>Agaricomycotina</taxon>
        <taxon>Agaricomycetes</taxon>
        <taxon>Hymenochaetales</taxon>
        <taxon>Rickenellaceae</taxon>
        <taxon>Rickenella</taxon>
    </lineage>
</organism>
<dbReference type="STRING" id="50990.A0A4Y7PVR3"/>
<dbReference type="Gene3D" id="3.90.1170.10">
    <property type="entry name" value="Ribosomal protein L10e/L16"/>
    <property type="match status" value="1"/>
</dbReference>
<gene>
    <name evidence="4" type="ORF">BD410DRAFT_491598</name>
</gene>
<evidence type="ECO:0000313" key="5">
    <source>
        <dbReference type="Proteomes" id="UP000294933"/>
    </source>
</evidence>
<reference evidence="4 5" key="1">
    <citation type="submission" date="2018-06" db="EMBL/GenBank/DDBJ databases">
        <title>A transcriptomic atlas of mushroom development highlights an independent origin of complex multicellularity.</title>
        <authorList>
            <consortium name="DOE Joint Genome Institute"/>
            <person name="Krizsan K."/>
            <person name="Almasi E."/>
            <person name="Merenyi Z."/>
            <person name="Sahu N."/>
            <person name="Viragh M."/>
            <person name="Koszo T."/>
            <person name="Mondo S."/>
            <person name="Kiss B."/>
            <person name="Balint B."/>
            <person name="Kues U."/>
            <person name="Barry K."/>
            <person name="Hegedus J.C."/>
            <person name="Henrissat B."/>
            <person name="Johnson J."/>
            <person name="Lipzen A."/>
            <person name="Ohm R."/>
            <person name="Nagy I."/>
            <person name="Pangilinan J."/>
            <person name="Yan J."/>
            <person name="Xiong Y."/>
            <person name="Grigoriev I.V."/>
            <person name="Hibbett D.S."/>
            <person name="Nagy L.G."/>
        </authorList>
    </citation>
    <scope>NUCLEOTIDE SEQUENCE [LARGE SCALE GENOMIC DNA]</scope>
    <source>
        <strain evidence="4 5">SZMC22713</strain>
    </source>
</reference>
<dbReference type="GO" id="GO:1990904">
    <property type="term" value="C:ribonucleoprotein complex"/>
    <property type="evidence" value="ECO:0007669"/>
    <property type="project" value="UniProtKB-KW"/>
</dbReference>
<dbReference type="GO" id="GO:0006412">
    <property type="term" value="P:translation"/>
    <property type="evidence" value="ECO:0007669"/>
    <property type="project" value="InterPro"/>
</dbReference>
<evidence type="ECO:0000256" key="3">
    <source>
        <dbReference type="ARBA" id="ARBA00023274"/>
    </source>
</evidence>
<dbReference type="GO" id="GO:0003735">
    <property type="term" value="F:structural constituent of ribosome"/>
    <property type="evidence" value="ECO:0007669"/>
    <property type="project" value="InterPro"/>
</dbReference>
<accession>A0A4Y7PVR3</accession>
<dbReference type="Proteomes" id="UP000294933">
    <property type="component" value="Unassembled WGS sequence"/>
</dbReference>
<dbReference type="Pfam" id="PF00252">
    <property type="entry name" value="Ribosomal_L16"/>
    <property type="match status" value="1"/>
</dbReference>
<evidence type="ECO:0000256" key="1">
    <source>
        <dbReference type="ARBA" id="ARBA00008931"/>
    </source>
</evidence>
<dbReference type="GO" id="GO:0005840">
    <property type="term" value="C:ribosome"/>
    <property type="evidence" value="ECO:0007669"/>
    <property type="project" value="UniProtKB-KW"/>
</dbReference>
<dbReference type="InterPro" id="IPR036920">
    <property type="entry name" value="Ribosomal_uL16_sf"/>
</dbReference>
<dbReference type="SUPFAM" id="SSF54686">
    <property type="entry name" value="Ribosomal protein L16p/L10e"/>
    <property type="match status" value="1"/>
</dbReference>
<keyword evidence="3" id="KW-0687">Ribonucleoprotein</keyword>
<dbReference type="InterPro" id="IPR047873">
    <property type="entry name" value="Ribosomal_uL16"/>
</dbReference>
<keyword evidence="5" id="KW-1185">Reference proteome</keyword>
<comment type="similarity">
    <text evidence="1">Belongs to the universal ribosomal protein uL16 family.</text>
</comment>